<dbReference type="AlphaFoldDB" id="A0A8J4YA11"/>
<evidence type="ECO:0000313" key="2">
    <source>
        <dbReference type="EMBL" id="KAG0724148.1"/>
    </source>
</evidence>
<feature type="region of interest" description="Disordered" evidence="1">
    <location>
        <begin position="359"/>
        <end position="381"/>
    </location>
</feature>
<feature type="region of interest" description="Disordered" evidence="1">
    <location>
        <begin position="197"/>
        <end position="262"/>
    </location>
</feature>
<sequence length="456" mass="49249">MAWRPWRWSCTWEDSELTVVTTCTEPATPTGGRGAATMASAPSLLVSGDFNAQAPHPAVSVGQPTLTVVTVSSVCSRRSLTSISSTPRAPPVGGGDWNPHLGVGIGTSRQPFRGQPTQPFLSASPGRRHRPRLVVLQRRTSGSTNHRVNLHKSCNKRPAQPHQPAAVAGGLHGGPEGNGLELCASFNQHTSSASCEECPGRLPVPPPPRPPPTHTHTEMRRGLHRRVFTARGSSAQLPPRTRPSSKTASTTPRRGCQGGAGGNLTWLTHLFTRQELSAARKKARHSCRDGRRDILHAGSGRACRGPALLAHAQRGLGWQATCHQRGRSRYSAHLQPGAHQTQALSPSSAARLKQPEKNGALGRLQWPRGSPPTSRVLASPARRGPADSLLTLLSGQQLLPITVLLDLDKRLSWPSSRYSRQPSRGRGSGDDCFAWLEDYLQHRRARVSSRPQIPLK</sequence>
<comment type="caution">
    <text evidence="2">The sequence shown here is derived from an EMBL/GenBank/DDBJ whole genome shotgun (WGS) entry which is preliminary data.</text>
</comment>
<accession>A0A8J4YA11</accession>
<reference evidence="2" key="1">
    <citation type="submission" date="2020-07" db="EMBL/GenBank/DDBJ databases">
        <title>The High-quality genome of the commercially important snow crab, Chionoecetes opilio.</title>
        <authorList>
            <person name="Jeong J.-H."/>
            <person name="Ryu S."/>
        </authorList>
    </citation>
    <scope>NUCLEOTIDE SEQUENCE</scope>
    <source>
        <strain evidence="2">MADBK_172401_WGS</strain>
        <tissue evidence="2">Digestive gland</tissue>
    </source>
</reference>
<evidence type="ECO:0000256" key="1">
    <source>
        <dbReference type="SAM" id="MobiDB-lite"/>
    </source>
</evidence>
<organism evidence="2 3">
    <name type="scientific">Chionoecetes opilio</name>
    <name type="common">Atlantic snow crab</name>
    <name type="synonym">Cancer opilio</name>
    <dbReference type="NCBI Taxonomy" id="41210"/>
    <lineage>
        <taxon>Eukaryota</taxon>
        <taxon>Metazoa</taxon>
        <taxon>Ecdysozoa</taxon>
        <taxon>Arthropoda</taxon>
        <taxon>Crustacea</taxon>
        <taxon>Multicrustacea</taxon>
        <taxon>Malacostraca</taxon>
        <taxon>Eumalacostraca</taxon>
        <taxon>Eucarida</taxon>
        <taxon>Decapoda</taxon>
        <taxon>Pleocyemata</taxon>
        <taxon>Brachyura</taxon>
        <taxon>Eubrachyura</taxon>
        <taxon>Majoidea</taxon>
        <taxon>Majidae</taxon>
        <taxon>Chionoecetes</taxon>
    </lineage>
</organism>
<name>A0A8J4YA11_CHIOP</name>
<proteinExistence type="predicted"/>
<keyword evidence="3" id="KW-1185">Reference proteome</keyword>
<evidence type="ECO:0000313" key="3">
    <source>
        <dbReference type="Proteomes" id="UP000770661"/>
    </source>
</evidence>
<feature type="compositionally biased region" description="Polar residues" evidence="1">
    <location>
        <begin position="231"/>
        <end position="252"/>
    </location>
</feature>
<gene>
    <name evidence="2" type="ORF">GWK47_041253</name>
</gene>
<dbReference type="Proteomes" id="UP000770661">
    <property type="component" value="Unassembled WGS sequence"/>
</dbReference>
<feature type="compositionally biased region" description="Pro residues" evidence="1">
    <location>
        <begin position="202"/>
        <end position="213"/>
    </location>
</feature>
<protein>
    <submittedName>
        <fullName evidence="2">Uncharacterized protein</fullName>
    </submittedName>
</protein>
<dbReference type="EMBL" id="JACEEZ010007302">
    <property type="protein sequence ID" value="KAG0724148.1"/>
    <property type="molecule type" value="Genomic_DNA"/>
</dbReference>